<dbReference type="Proteomes" id="UP000644010">
    <property type="component" value="Unassembled WGS sequence"/>
</dbReference>
<dbReference type="RefSeq" id="WP_186958251.1">
    <property type="nucleotide sequence ID" value="NZ_JACOOI010000002.1"/>
</dbReference>
<reference evidence="2 3" key="1">
    <citation type="submission" date="2020-08" db="EMBL/GenBank/DDBJ databases">
        <title>Genome public.</title>
        <authorList>
            <person name="Liu C."/>
            <person name="Sun Q."/>
        </authorList>
    </citation>
    <scope>NUCLEOTIDE SEQUENCE [LARGE SCALE GENOMIC DNA]</scope>
    <source>
        <strain evidence="2 3">BX2</strain>
    </source>
</reference>
<keyword evidence="3" id="KW-1185">Reference proteome</keyword>
<evidence type="ECO:0000313" key="3">
    <source>
        <dbReference type="Proteomes" id="UP000644010"/>
    </source>
</evidence>
<protein>
    <submittedName>
        <fullName evidence="2">DUF262 domain-containing protein</fullName>
    </submittedName>
</protein>
<sequence length="753" mass="86382">MSNHIGHKTTFWALVKKRITIPTLQRDYIYGAETEKTNEVLDNMLGTLKHALETGDEETLDFIYGSESKAKEFMPLDGQQRLTTLFLLHFYAALIAKDNEGNSLVSEDDFKLLGRFSYATRNCTVTFCEQMLIEKHEILSRHIANAQLTDKMLFASYLEDLDDFRGSFYTDPSVISMIVVLDRIHSVFHGMTDMWAKLTGNDCPINFYLLDFGIFNLSDDLYTKMNSRGKPLTTFEIFKAKLHKRILCTMGDKAETIAIKMDTDWMQFVWEVLGHTTELKLVDPAFMNILLTLFRAFDYISGNDKQQYTQLDDACLEHNMQSISKIKALENVLDVFSSTLSLIPQQILGEYTGSLQECIEGKLKNSGLLYLYAIYIGLYNKLESDEFNLRYRHVRNLINNSTNQIREVSMTGLLSDVKRVMQGKLTSVAVKLNKSSWVEEQEKDKHRDVWSTLFKYEDIEEINGSLQAFSANLNQLNMLDLSDTAFVTALTKRLDKAAYFFNAQLGNEYDRRSSLLSLGNYAQSTVNLPAYRYFGIIKTSWQNFTGFHRFADRDAIMKVIDKIDTTRPISDLVGNTSSINTEHWRYYTIKYASEITVGYRQPGYGYMFFPQVNDQHLYDDNQGYLDVCILQSSYFGKSNIAWRMINRLLDQKYIDVYNMYLDPHGGDRIRISKATTLAALDIQSDGWHVYGIEPGILCEVGLSITIVESEDQLEEDVLNCLVAHETGKDFVVEGAEILEKIAQKYPALKKSNQ</sequence>
<feature type="domain" description="GmrSD restriction endonucleases N-terminal" evidence="1">
    <location>
        <begin position="17"/>
        <end position="242"/>
    </location>
</feature>
<evidence type="ECO:0000259" key="1">
    <source>
        <dbReference type="Pfam" id="PF03235"/>
    </source>
</evidence>
<organism evidence="2 3">
    <name type="scientific">Parabacteroides segnis</name>
    <dbReference type="NCBI Taxonomy" id="2763058"/>
    <lineage>
        <taxon>Bacteria</taxon>
        <taxon>Pseudomonadati</taxon>
        <taxon>Bacteroidota</taxon>
        <taxon>Bacteroidia</taxon>
        <taxon>Bacteroidales</taxon>
        <taxon>Tannerellaceae</taxon>
        <taxon>Parabacteroides</taxon>
    </lineage>
</organism>
<evidence type="ECO:0000313" key="2">
    <source>
        <dbReference type="EMBL" id="MBC5641869.1"/>
    </source>
</evidence>
<comment type="caution">
    <text evidence="2">The sequence shown here is derived from an EMBL/GenBank/DDBJ whole genome shotgun (WGS) entry which is preliminary data.</text>
</comment>
<name>A0ABR7DYA6_9BACT</name>
<gene>
    <name evidence="2" type="ORF">H8S77_03045</name>
</gene>
<proteinExistence type="predicted"/>
<accession>A0ABR7DYA6</accession>
<dbReference type="EMBL" id="JACOOI010000002">
    <property type="protein sequence ID" value="MBC5641869.1"/>
    <property type="molecule type" value="Genomic_DNA"/>
</dbReference>
<dbReference type="InterPro" id="IPR004919">
    <property type="entry name" value="GmrSD_N"/>
</dbReference>
<dbReference type="Pfam" id="PF03235">
    <property type="entry name" value="GmrSD_N"/>
    <property type="match status" value="1"/>
</dbReference>